<dbReference type="GO" id="GO:0016491">
    <property type="term" value="F:oxidoreductase activity"/>
    <property type="evidence" value="ECO:0007669"/>
    <property type="project" value="UniProtKB-KW"/>
</dbReference>
<protein>
    <recommendedName>
        <fullName evidence="5">Ketoreductase (KR) domain-containing protein</fullName>
    </recommendedName>
</protein>
<keyword evidence="4" id="KW-1185">Reference proteome</keyword>
<gene>
    <name evidence="3" type="ORF">B0I35DRAFT_473703</name>
</gene>
<evidence type="ECO:0000256" key="1">
    <source>
        <dbReference type="ARBA" id="ARBA00006484"/>
    </source>
</evidence>
<dbReference type="Proteomes" id="UP000813444">
    <property type="component" value="Unassembled WGS sequence"/>
</dbReference>
<proteinExistence type="inferred from homology"/>
<dbReference type="PANTHER" id="PTHR24320:SF152">
    <property type="entry name" value="SHORT-CHAIN DEHYDROGENASE_REDUCTASE FAMILY PROTEIN"/>
    <property type="match status" value="1"/>
</dbReference>
<evidence type="ECO:0008006" key="5">
    <source>
        <dbReference type="Google" id="ProtNLM"/>
    </source>
</evidence>
<dbReference type="Gene3D" id="3.40.50.720">
    <property type="entry name" value="NAD(P)-binding Rossmann-like Domain"/>
    <property type="match status" value="1"/>
</dbReference>
<dbReference type="PRINTS" id="PR00081">
    <property type="entry name" value="GDHRDH"/>
</dbReference>
<evidence type="ECO:0000313" key="3">
    <source>
        <dbReference type="EMBL" id="KAH7329062.1"/>
    </source>
</evidence>
<dbReference type="Pfam" id="PF00106">
    <property type="entry name" value="adh_short"/>
    <property type="match status" value="1"/>
</dbReference>
<evidence type="ECO:0000313" key="4">
    <source>
        <dbReference type="Proteomes" id="UP000813444"/>
    </source>
</evidence>
<dbReference type="EMBL" id="JAGPNK010000001">
    <property type="protein sequence ID" value="KAH7329062.1"/>
    <property type="molecule type" value="Genomic_DNA"/>
</dbReference>
<dbReference type="InterPro" id="IPR002347">
    <property type="entry name" value="SDR_fam"/>
</dbReference>
<dbReference type="AlphaFoldDB" id="A0A8K0T826"/>
<accession>A0A8K0T826</accession>
<keyword evidence="2" id="KW-0560">Oxidoreductase</keyword>
<evidence type="ECO:0000256" key="2">
    <source>
        <dbReference type="ARBA" id="ARBA00023002"/>
    </source>
</evidence>
<dbReference type="OrthoDB" id="191139at2759"/>
<sequence>MKGSIIITGANGGLGTSTVGQILQTPHLASAYTGLYTVRKATTATGIKKALAKAASSNHRSEILELDLSSLESVRKFANSVNQRVATGELPRIRALILNAGYQEHTTITMSKDGFEMTWQVNYLSNVLLALLLLQSMDPEHGRILLIGSWSHDVDDEFNKAGGYEPYADPKWQNLLPDLDALAKGKWSTPDDDSSWYSGYRRYGASKLCAVMFQHELAHRIAQDPNLSNIRVLGLDPGGMASDLGRRGDFVFHYVKMKFIMPLLGPFVVSRNPNGPFRTTAKSAKDVIRACFEIEPPKGKPLYLNGSDEKAAAKETRDVAKMKLLWDYGNQAAGVKDGDTILSNWR</sequence>
<dbReference type="PANTHER" id="PTHR24320">
    <property type="entry name" value="RETINOL DEHYDROGENASE"/>
    <property type="match status" value="1"/>
</dbReference>
<reference evidence="3" key="1">
    <citation type="journal article" date="2021" name="Nat. Commun.">
        <title>Genetic determinants of endophytism in the Arabidopsis root mycobiome.</title>
        <authorList>
            <person name="Mesny F."/>
            <person name="Miyauchi S."/>
            <person name="Thiergart T."/>
            <person name="Pickel B."/>
            <person name="Atanasova L."/>
            <person name="Karlsson M."/>
            <person name="Huettel B."/>
            <person name="Barry K.W."/>
            <person name="Haridas S."/>
            <person name="Chen C."/>
            <person name="Bauer D."/>
            <person name="Andreopoulos W."/>
            <person name="Pangilinan J."/>
            <person name="LaButti K."/>
            <person name="Riley R."/>
            <person name="Lipzen A."/>
            <person name="Clum A."/>
            <person name="Drula E."/>
            <person name="Henrissat B."/>
            <person name="Kohler A."/>
            <person name="Grigoriev I.V."/>
            <person name="Martin F.M."/>
            <person name="Hacquard S."/>
        </authorList>
    </citation>
    <scope>NUCLEOTIDE SEQUENCE</scope>
    <source>
        <strain evidence="3">MPI-CAGE-CH-0235</strain>
    </source>
</reference>
<dbReference type="InterPro" id="IPR036291">
    <property type="entry name" value="NAD(P)-bd_dom_sf"/>
</dbReference>
<organism evidence="3 4">
    <name type="scientific">Stachybotrys elegans</name>
    <dbReference type="NCBI Taxonomy" id="80388"/>
    <lineage>
        <taxon>Eukaryota</taxon>
        <taxon>Fungi</taxon>
        <taxon>Dikarya</taxon>
        <taxon>Ascomycota</taxon>
        <taxon>Pezizomycotina</taxon>
        <taxon>Sordariomycetes</taxon>
        <taxon>Hypocreomycetidae</taxon>
        <taxon>Hypocreales</taxon>
        <taxon>Stachybotryaceae</taxon>
        <taxon>Stachybotrys</taxon>
    </lineage>
</organism>
<dbReference type="SUPFAM" id="SSF51735">
    <property type="entry name" value="NAD(P)-binding Rossmann-fold domains"/>
    <property type="match status" value="1"/>
</dbReference>
<comment type="caution">
    <text evidence="3">The sequence shown here is derived from an EMBL/GenBank/DDBJ whole genome shotgun (WGS) entry which is preliminary data.</text>
</comment>
<comment type="similarity">
    <text evidence="1">Belongs to the short-chain dehydrogenases/reductases (SDR) family.</text>
</comment>
<name>A0A8K0T826_9HYPO</name>